<feature type="signal peptide" evidence="1">
    <location>
        <begin position="1"/>
        <end position="25"/>
    </location>
</feature>
<evidence type="ECO:0000313" key="3">
    <source>
        <dbReference type="Proteomes" id="UP001550378"/>
    </source>
</evidence>
<keyword evidence="3" id="KW-1185">Reference proteome</keyword>
<evidence type="ECO:0000256" key="1">
    <source>
        <dbReference type="SAM" id="SignalP"/>
    </source>
</evidence>
<proteinExistence type="predicted"/>
<protein>
    <submittedName>
        <fullName evidence="2">Uncharacterized protein</fullName>
    </submittedName>
</protein>
<dbReference type="EMBL" id="JBEXZR010000018">
    <property type="protein sequence ID" value="MEU0709735.1"/>
    <property type="molecule type" value="Genomic_DNA"/>
</dbReference>
<accession>A0ABV2W878</accession>
<gene>
    <name evidence="2" type="ORF">ABZ508_20470</name>
</gene>
<dbReference type="RefSeq" id="WP_064072382.1">
    <property type="nucleotide sequence ID" value="NZ_JBEXZM010000041.1"/>
</dbReference>
<evidence type="ECO:0000313" key="2">
    <source>
        <dbReference type="EMBL" id="MEU0709735.1"/>
    </source>
</evidence>
<comment type="caution">
    <text evidence="2">The sequence shown here is derived from an EMBL/GenBank/DDBJ whole genome shotgun (WGS) entry which is preliminary data.</text>
</comment>
<organism evidence="2 3">
    <name type="scientific">Streptomyces lavendulocolor</name>
    <dbReference type="NCBI Taxonomy" id="67316"/>
    <lineage>
        <taxon>Bacteria</taxon>
        <taxon>Bacillati</taxon>
        <taxon>Actinomycetota</taxon>
        <taxon>Actinomycetes</taxon>
        <taxon>Kitasatosporales</taxon>
        <taxon>Streptomycetaceae</taxon>
        <taxon>Streptomyces</taxon>
    </lineage>
</organism>
<dbReference type="Proteomes" id="UP001550378">
    <property type="component" value="Unassembled WGS sequence"/>
</dbReference>
<name>A0ABV2W878_9ACTN</name>
<keyword evidence="1" id="KW-0732">Signal</keyword>
<feature type="chain" id="PRO_5046121861" evidence="1">
    <location>
        <begin position="26"/>
        <end position="74"/>
    </location>
</feature>
<sequence length="74" mass="7460">MLRKAFACTALVAAAMALGTVPAAAHGGNDKDDDHGSFHAFEWDKGKFAALESAGGSKIAAGGWNKGGAIGAEW</sequence>
<reference evidence="2 3" key="1">
    <citation type="submission" date="2024-06" db="EMBL/GenBank/DDBJ databases">
        <title>The Natural Products Discovery Center: Release of the First 8490 Sequenced Strains for Exploring Actinobacteria Biosynthetic Diversity.</title>
        <authorList>
            <person name="Kalkreuter E."/>
            <person name="Kautsar S.A."/>
            <person name="Yang D."/>
            <person name="Bader C.D."/>
            <person name="Teijaro C.N."/>
            <person name="Fluegel L."/>
            <person name="Davis C.M."/>
            <person name="Simpson J.R."/>
            <person name="Lauterbach L."/>
            <person name="Steele A.D."/>
            <person name="Gui C."/>
            <person name="Meng S."/>
            <person name="Li G."/>
            <person name="Viehrig K."/>
            <person name="Ye F."/>
            <person name="Su P."/>
            <person name="Kiefer A.F."/>
            <person name="Nichols A."/>
            <person name="Cepeda A.J."/>
            <person name="Yan W."/>
            <person name="Fan B."/>
            <person name="Jiang Y."/>
            <person name="Adhikari A."/>
            <person name="Zheng C.-J."/>
            <person name="Schuster L."/>
            <person name="Cowan T.M."/>
            <person name="Smanski M.J."/>
            <person name="Chevrette M.G."/>
            <person name="De Carvalho L.P.S."/>
            <person name="Shen B."/>
        </authorList>
    </citation>
    <scope>NUCLEOTIDE SEQUENCE [LARGE SCALE GENOMIC DNA]</scope>
    <source>
        <strain evidence="2 3">NPDC006337</strain>
    </source>
</reference>